<proteinExistence type="predicted"/>
<sequence length="102" mass="11342">MSFIQEILPFTQLRSVGSYISYTFGSPIVFFTGKQIGSDRTKTQVMNKCIAFFIVLVLVLVVAVLTDNERTASHENNLVEHKVDTNKNSPLVANKAVSGRSY</sequence>
<gene>
    <name evidence="2" type="ORF">SAMN03080594_101305</name>
</gene>
<reference evidence="3" key="1">
    <citation type="submission" date="2016-11" db="EMBL/GenBank/DDBJ databases">
        <authorList>
            <person name="Varghese N."/>
            <person name="Submissions S."/>
        </authorList>
    </citation>
    <scope>NUCLEOTIDE SEQUENCE [LARGE SCALE GENOMIC DNA]</scope>
    <source>
        <strain evidence="3">DSM 17539</strain>
    </source>
</reference>
<dbReference type="EMBL" id="FQUX01000001">
    <property type="protein sequence ID" value="SHE45649.1"/>
    <property type="molecule type" value="Genomic_DNA"/>
</dbReference>
<keyword evidence="1" id="KW-0472">Membrane</keyword>
<protein>
    <submittedName>
        <fullName evidence="2">Uncharacterized protein</fullName>
    </submittedName>
</protein>
<dbReference type="Proteomes" id="UP000184406">
    <property type="component" value="Unassembled WGS sequence"/>
</dbReference>
<feature type="transmembrane region" description="Helical" evidence="1">
    <location>
        <begin position="45"/>
        <end position="65"/>
    </location>
</feature>
<dbReference type="AlphaFoldDB" id="A0A1M4TMD7"/>
<organism evidence="2 3">
    <name type="scientific">Arenibacter palladensis</name>
    <dbReference type="NCBI Taxonomy" id="237373"/>
    <lineage>
        <taxon>Bacteria</taxon>
        <taxon>Pseudomonadati</taxon>
        <taxon>Bacteroidota</taxon>
        <taxon>Flavobacteriia</taxon>
        <taxon>Flavobacteriales</taxon>
        <taxon>Flavobacteriaceae</taxon>
        <taxon>Arenibacter</taxon>
    </lineage>
</organism>
<dbReference type="RefSeq" id="WP_072859977.1">
    <property type="nucleotide sequence ID" value="NZ_FQUX01000001.1"/>
</dbReference>
<evidence type="ECO:0000313" key="2">
    <source>
        <dbReference type="EMBL" id="SHE45649.1"/>
    </source>
</evidence>
<feature type="transmembrane region" description="Helical" evidence="1">
    <location>
        <begin position="16"/>
        <end position="33"/>
    </location>
</feature>
<keyword evidence="1" id="KW-0812">Transmembrane</keyword>
<keyword evidence="1" id="KW-1133">Transmembrane helix</keyword>
<evidence type="ECO:0000313" key="3">
    <source>
        <dbReference type="Proteomes" id="UP000184406"/>
    </source>
</evidence>
<name>A0A1M4TMD7_9FLAO</name>
<keyword evidence="3" id="KW-1185">Reference proteome</keyword>
<accession>A0A1M4TMD7</accession>
<evidence type="ECO:0000256" key="1">
    <source>
        <dbReference type="SAM" id="Phobius"/>
    </source>
</evidence>